<dbReference type="InterPro" id="IPR013656">
    <property type="entry name" value="PAS_4"/>
</dbReference>
<gene>
    <name evidence="3" type="ORF">SAVMC3_44300</name>
</gene>
<dbReference type="AlphaFoldDB" id="A0A499VQ81"/>
<dbReference type="InterPro" id="IPR035965">
    <property type="entry name" value="PAS-like_dom_sf"/>
</dbReference>
<proteinExistence type="predicted"/>
<dbReference type="Gene3D" id="3.30.450.20">
    <property type="entry name" value="PAS domain"/>
    <property type="match status" value="2"/>
</dbReference>
<dbReference type="CDD" id="cd00130">
    <property type="entry name" value="PAS"/>
    <property type="match status" value="2"/>
</dbReference>
<protein>
    <recommendedName>
        <fullName evidence="2">PAS domain-containing protein</fullName>
    </recommendedName>
</protein>
<dbReference type="PROSITE" id="PS50112">
    <property type="entry name" value="PAS"/>
    <property type="match status" value="1"/>
</dbReference>
<dbReference type="EMBL" id="AP019621">
    <property type="protein sequence ID" value="BBJ51801.1"/>
    <property type="molecule type" value="Genomic_DNA"/>
</dbReference>
<evidence type="ECO:0000259" key="2">
    <source>
        <dbReference type="PROSITE" id="PS50112"/>
    </source>
</evidence>
<feature type="compositionally biased region" description="Basic and acidic residues" evidence="1">
    <location>
        <begin position="552"/>
        <end position="577"/>
    </location>
</feature>
<accession>A0A499VQ81</accession>
<dbReference type="InterPro" id="IPR052155">
    <property type="entry name" value="Biofilm_reg_signaling"/>
</dbReference>
<dbReference type="InterPro" id="IPR000014">
    <property type="entry name" value="PAS"/>
</dbReference>
<evidence type="ECO:0000313" key="3">
    <source>
        <dbReference type="EMBL" id="BBJ51801.1"/>
    </source>
</evidence>
<feature type="domain" description="PAS" evidence="2">
    <location>
        <begin position="44"/>
        <end position="116"/>
    </location>
</feature>
<feature type="region of interest" description="Disordered" evidence="1">
    <location>
        <begin position="1"/>
        <end position="43"/>
    </location>
</feature>
<dbReference type="Pfam" id="PF08448">
    <property type="entry name" value="PAS_4"/>
    <property type="match status" value="1"/>
</dbReference>
<dbReference type="PANTHER" id="PTHR44757">
    <property type="entry name" value="DIGUANYLATE CYCLASE DGCP"/>
    <property type="match status" value="1"/>
</dbReference>
<dbReference type="PANTHER" id="PTHR44757:SF2">
    <property type="entry name" value="BIOFILM ARCHITECTURE MAINTENANCE PROTEIN MBAA"/>
    <property type="match status" value="1"/>
</dbReference>
<feature type="compositionally biased region" description="Polar residues" evidence="1">
    <location>
        <begin position="14"/>
        <end position="24"/>
    </location>
</feature>
<reference evidence="3" key="1">
    <citation type="submission" date="2019-04" db="EMBL/GenBank/DDBJ databases">
        <title>Draft genome sequences of Streptomyces avermitilis MC3.</title>
        <authorList>
            <person name="Komaki H."/>
            <person name="Tamura T."/>
            <person name="Hosoyama A."/>
        </authorList>
    </citation>
    <scope>NUCLEOTIDE SEQUENCE</scope>
    <source>
        <strain evidence="3">MC3</strain>
    </source>
</reference>
<dbReference type="SMART" id="SM00091">
    <property type="entry name" value="PAS"/>
    <property type="match status" value="2"/>
</dbReference>
<dbReference type="Pfam" id="PF00989">
    <property type="entry name" value="PAS"/>
    <property type="match status" value="1"/>
</dbReference>
<evidence type="ECO:0000256" key="1">
    <source>
        <dbReference type="SAM" id="MobiDB-lite"/>
    </source>
</evidence>
<dbReference type="GO" id="GO:0006355">
    <property type="term" value="P:regulation of DNA-templated transcription"/>
    <property type="evidence" value="ECO:0007669"/>
    <property type="project" value="InterPro"/>
</dbReference>
<dbReference type="NCBIfam" id="TIGR00229">
    <property type="entry name" value="sensory_box"/>
    <property type="match status" value="1"/>
</dbReference>
<sequence length="605" mass="64416">MSELTRRTCGRSLQGVQVSASRRSGTTDELGPDGPDPERDGPDGADLLAALLDGMDAALCAFDADGVVTHWNREAERILGWTAAEAVGRRGFAGWAVRTADAEDVEARLMTAMQAPGRQVHEFALLTKDGGRVLVRTQSAAVHGPDGKPAGVYCAFSEVHTQIDLERSIALSEALFEDASWGVVLVDADLRPAVVNAHAARALGTGRTTVLGRPLGDLLSQGVEELESALTHVLAEGAPPAPAEMWVSVRTAEGEKRRCWRSGFLRLASPLAEEPVPLGVGWLFQDITEAKQTEQEAALLRFRTNQLHRAARAAAECEDPGEAATVHLDFSLAGFADHALIDRVAGGPVADGDRDGDGPPVRLVRAADTPSGAPGPSLLVGKAELPVWYAEGHPALQCVERAGSVRASAGVSDAERAREWAISRQWPGDAVHALCAVLRSRGRTLGVVTFLRGPGGASSSGPTRCTRRTWRYGSPPRWTWPGWPGWPGRRGSGRGWPAPTPVGAWDSASAAVEDPVAVLAHHPVVPVVAAVHVARPQERGFDAAVGQRARGRGHDRLEQSRRDDRRRGGEGGLDRVQGELRVAHRDPRVEDDVAVVLQIRAGDVA</sequence>
<name>A0A499VQ81_STRAX</name>
<dbReference type="SUPFAM" id="SSF55785">
    <property type="entry name" value="PYP-like sensor domain (PAS domain)"/>
    <property type="match status" value="2"/>
</dbReference>
<dbReference type="InterPro" id="IPR013767">
    <property type="entry name" value="PAS_fold"/>
</dbReference>
<organism evidence="3">
    <name type="scientific">Streptomyces avermitilis</name>
    <dbReference type="NCBI Taxonomy" id="33903"/>
    <lineage>
        <taxon>Bacteria</taxon>
        <taxon>Bacillati</taxon>
        <taxon>Actinomycetota</taxon>
        <taxon>Actinomycetes</taxon>
        <taxon>Kitasatosporales</taxon>
        <taxon>Streptomycetaceae</taxon>
        <taxon>Streptomyces</taxon>
    </lineage>
</organism>
<feature type="region of interest" description="Disordered" evidence="1">
    <location>
        <begin position="542"/>
        <end position="577"/>
    </location>
</feature>